<comment type="subcellular location">
    <subcellularLocation>
        <location evidence="1">Cell membrane</location>
        <topology evidence="1">Multi-pass membrane protein</topology>
    </subcellularLocation>
</comment>
<evidence type="ECO:0000256" key="1">
    <source>
        <dbReference type="ARBA" id="ARBA00004651"/>
    </source>
</evidence>
<evidence type="ECO:0000256" key="3">
    <source>
        <dbReference type="ARBA" id="ARBA00022692"/>
    </source>
</evidence>
<feature type="transmembrane region" description="Helical" evidence="6">
    <location>
        <begin position="154"/>
        <end position="170"/>
    </location>
</feature>
<dbReference type="InterPro" id="IPR050833">
    <property type="entry name" value="Poly_Biosynth_Transport"/>
</dbReference>
<dbReference type="EMBL" id="CP047962">
    <property type="protein sequence ID" value="QHQ50761.1"/>
    <property type="molecule type" value="Genomic_DNA"/>
</dbReference>
<evidence type="ECO:0000313" key="7">
    <source>
        <dbReference type="EMBL" id="QHQ50761.1"/>
    </source>
</evidence>
<dbReference type="GO" id="GO:0005886">
    <property type="term" value="C:plasma membrane"/>
    <property type="evidence" value="ECO:0007669"/>
    <property type="project" value="UniProtKB-SubCell"/>
</dbReference>
<feature type="transmembrane region" description="Helical" evidence="6">
    <location>
        <begin position="86"/>
        <end position="105"/>
    </location>
</feature>
<evidence type="ECO:0008006" key="9">
    <source>
        <dbReference type="Google" id="ProtNLM"/>
    </source>
</evidence>
<dbReference type="Proteomes" id="UP000463871">
    <property type="component" value="Chromosome"/>
</dbReference>
<evidence type="ECO:0000313" key="8">
    <source>
        <dbReference type="Proteomes" id="UP000463871"/>
    </source>
</evidence>
<sequence length="423" mass="47720">MFKSLIKDTILNFLGNAVVRISFIVLSVITAKILSDTDFQHFTILISTLNMIVAAIGFALSTTIVKIVSELLCQNNSYFLKQLSSFWQSVKFTSIIVLTMAIIFVKPVSESLFSGNYFFTLYFYILTVAAISSVVASSYMVAMKDFGYLSYNRIVSTIVYLISLLLLYVFKDGNAFYVFLSTALFYVFMTYHPIMRYFSRIKNIIKYTEHSGGNEKYKNPFIDITLPAFFSNLTYSLATWLQIFVVLNIYKDSQAATSIAVSLMWFNALTFIPQSLSTALLPRLISASKRQTSQVLMVSCGVNLISTLICIVLLYIASPVIDAFYDNQVTNISSLIIYMSIAALPCALCKVTGQYFIAKGEMYTSLLFNIIWSSLLMLSTVIFLNSQNGAFSVAYGLIISYSILLLCQAIYIWVKNEFNYFNK</sequence>
<feature type="transmembrane region" description="Helical" evidence="6">
    <location>
        <begin position="390"/>
        <end position="414"/>
    </location>
</feature>
<dbReference type="PANTHER" id="PTHR30250">
    <property type="entry name" value="PST FAMILY PREDICTED COLANIC ACID TRANSPORTER"/>
    <property type="match status" value="1"/>
</dbReference>
<evidence type="ECO:0000256" key="5">
    <source>
        <dbReference type="ARBA" id="ARBA00023136"/>
    </source>
</evidence>
<keyword evidence="3 6" id="KW-0812">Transmembrane</keyword>
<evidence type="ECO:0000256" key="6">
    <source>
        <dbReference type="SAM" id="Phobius"/>
    </source>
</evidence>
<name>A0AAE6VMZ0_AERME</name>
<evidence type="ECO:0000256" key="4">
    <source>
        <dbReference type="ARBA" id="ARBA00022989"/>
    </source>
</evidence>
<dbReference type="AlphaFoldDB" id="A0AAE6VMZ0"/>
<evidence type="ECO:0000256" key="2">
    <source>
        <dbReference type="ARBA" id="ARBA00022475"/>
    </source>
</evidence>
<dbReference type="PANTHER" id="PTHR30250:SF11">
    <property type="entry name" value="O-ANTIGEN TRANSPORTER-RELATED"/>
    <property type="match status" value="1"/>
</dbReference>
<keyword evidence="5 6" id="KW-0472">Membrane</keyword>
<gene>
    <name evidence="7" type="ORF">GWI30_07445</name>
</gene>
<keyword evidence="4 6" id="KW-1133">Transmembrane helix</keyword>
<feature type="transmembrane region" description="Helical" evidence="6">
    <location>
        <begin position="329"/>
        <end position="351"/>
    </location>
</feature>
<dbReference type="RefSeq" id="WP_161506980.1">
    <property type="nucleotide sequence ID" value="NZ_CAWPID010000001.1"/>
</dbReference>
<feature type="transmembrane region" description="Helical" evidence="6">
    <location>
        <begin position="12"/>
        <end position="35"/>
    </location>
</feature>
<feature type="transmembrane region" description="Helical" evidence="6">
    <location>
        <begin position="295"/>
        <end position="317"/>
    </location>
</feature>
<feature type="transmembrane region" description="Helical" evidence="6">
    <location>
        <begin position="176"/>
        <end position="194"/>
    </location>
</feature>
<protein>
    <recommendedName>
        <fullName evidence="9">Polysaccharide biosynthesis protein</fullName>
    </recommendedName>
</protein>
<feature type="transmembrane region" description="Helical" evidence="6">
    <location>
        <begin position="41"/>
        <end position="65"/>
    </location>
</feature>
<feature type="transmembrane region" description="Helical" evidence="6">
    <location>
        <begin position="226"/>
        <end position="249"/>
    </location>
</feature>
<feature type="transmembrane region" description="Helical" evidence="6">
    <location>
        <begin position="117"/>
        <end position="142"/>
    </location>
</feature>
<reference evidence="7 8" key="1">
    <citation type="submission" date="2020-01" db="EMBL/GenBank/DDBJ databases">
        <title>Complete genome of Aeromonas media MC64.</title>
        <authorList>
            <person name="Cao G."/>
            <person name="Fu J."/>
            <person name="Zhong C."/>
        </authorList>
    </citation>
    <scope>NUCLEOTIDE SEQUENCE [LARGE SCALE GENOMIC DNA]</scope>
    <source>
        <strain evidence="7 8">MC64</strain>
    </source>
</reference>
<feature type="transmembrane region" description="Helical" evidence="6">
    <location>
        <begin position="363"/>
        <end position="384"/>
    </location>
</feature>
<keyword evidence="2" id="KW-1003">Cell membrane</keyword>
<accession>A0AAE6VMZ0</accession>
<proteinExistence type="predicted"/>
<organism evidence="7 8">
    <name type="scientific">Aeromonas media</name>
    <dbReference type="NCBI Taxonomy" id="651"/>
    <lineage>
        <taxon>Bacteria</taxon>
        <taxon>Pseudomonadati</taxon>
        <taxon>Pseudomonadota</taxon>
        <taxon>Gammaproteobacteria</taxon>
        <taxon>Aeromonadales</taxon>
        <taxon>Aeromonadaceae</taxon>
        <taxon>Aeromonas</taxon>
    </lineage>
</organism>